<keyword evidence="3" id="KW-1185">Reference proteome</keyword>
<proteinExistence type="predicted"/>
<gene>
    <name evidence="2" type="ORF">SacxiDRAFT_0268</name>
</gene>
<name>I0UXE6_9PSEU</name>
<sequence length="428" mass="46257">MQQAGMGHLIRQARRAMGWTQDELGRRIGYTKTRVSRAETGAQPIRDVTVLRRLAEVLGVSPSMFGLADESPTLASNLDIGTSEGPVDRRAFLGVAGAVGVSAAFAPPAAADEPDPAALLEKRLSACLFNTTGASATPMPVGELRARLGRAQAGYNACRYAWLSDELPRLISAADASMAATPTAATAALSSASYQLAAHTLAKLLVSGLQPMTADRAVHRAYQADDPLVLAQARRVLSTAARRIGDYEQAERVGIRAIEDLPLTQQNHPATWRHVVELWCVAGYAAAIGGDRDRFIECYREAAAVAAQISDHHQQCMARDYALAHQISSASKLGDSATALEAARQVHLDALPTTERKGRYLVDLALAWQQHGHDRHAYRAILLAEYHAPGEVHTRSSARRLIRALATFPRHSRMPELAELARRAHVTL</sequence>
<dbReference type="InterPro" id="IPR001387">
    <property type="entry name" value="Cro/C1-type_HTH"/>
</dbReference>
<dbReference type="STRING" id="882086.SacxiDRAFT_0268"/>
<evidence type="ECO:0000259" key="1">
    <source>
        <dbReference type="PROSITE" id="PS50943"/>
    </source>
</evidence>
<evidence type="ECO:0000313" key="3">
    <source>
        <dbReference type="Proteomes" id="UP000004691"/>
    </source>
</evidence>
<dbReference type="HOGENOM" id="CLU_033540_3_0_11"/>
<organism evidence="2 3">
    <name type="scientific">Saccharomonospora xinjiangensis XJ-54</name>
    <dbReference type="NCBI Taxonomy" id="882086"/>
    <lineage>
        <taxon>Bacteria</taxon>
        <taxon>Bacillati</taxon>
        <taxon>Actinomycetota</taxon>
        <taxon>Actinomycetes</taxon>
        <taxon>Pseudonocardiales</taxon>
        <taxon>Pseudonocardiaceae</taxon>
        <taxon>Saccharomonospora</taxon>
    </lineage>
</organism>
<dbReference type="Gene3D" id="1.10.260.40">
    <property type="entry name" value="lambda repressor-like DNA-binding domains"/>
    <property type="match status" value="1"/>
</dbReference>
<dbReference type="PROSITE" id="PS50943">
    <property type="entry name" value="HTH_CROC1"/>
    <property type="match status" value="1"/>
</dbReference>
<dbReference type="AlphaFoldDB" id="I0UXE6"/>
<dbReference type="GO" id="GO:0003677">
    <property type="term" value="F:DNA binding"/>
    <property type="evidence" value="ECO:0007669"/>
    <property type="project" value="InterPro"/>
</dbReference>
<dbReference type="EMBL" id="JH636049">
    <property type="protein sequence ID" value="EID52549.1"/>
    <property type="molecule type" value="Genomic_DNA"/>
</dbReference>
<accession>I0UXE6</accession>
<evidence type="ECO:0000313" key="2">
    <source>
        <dbReference type="EMBL" id="EID52549.1"/>
    </source>
</evidence>
<dbReference type="InterPro" id="IPR010982">
    <property type="entry name" value="Lambda_DNA-bd_dom_sf"/>
</dbReference>
<dbReference type="SUPFAM" id="SSF47413">
    <property type="entry name" value="lambda repressor-like DNA-binding domains"/>
    <property type="match status" value="1"/>
</dbReference>
<dbReference type="Proteomes" id="UP000004691">
    <property type="component" value="Unassembled WGS sequence"/>
</dbReference>
<dbReference type="eggNOG" id="COG1396">
    <property type="taxonomic scope" value="Bacteria"/>
</dbReference>
<protein>
    <submittedName>
        <fullName evidence="2">Putative transcriptional regulator</fullName>
    </submittedName>
</protein>
<dbReference type="RefSeq" id="WP_006236647.1">
    <property type="nucleotide sequence ID" value="NZ_JH636049.1"/>
</dbReference>
<dbReference type="CDD" id="cd00093">
    <property type="entry name" value="HTH_XRE"/>
    <property type="match status" value="1"/>
</dbReference>
<feature type="domain" description="HTH cro/C1-type" evidence="1">
    <location>
        <begin position="10"/>
        <end position="65"/>
    </location>
</feature>
<reference evidence="2 3" key="1">
    <citation type="submission" date="2012-01" db="EMBL/GenBank/DDBJ databases">
        <title>Improved High-Quality Draft sequence of Saccharomonospora xinjiangensis XJ-54.</title>
        <authorList>
            <consortium name="US DOE Joint Genome Institute"/>
            <person name="Lucas S."/>
            <person name="Han J."/>
            <person name="Lapidus A."/>
            <person name="Cheng J.-F."/>
            <person name="Goodwin L."/>
            <person name="Pitluck S."/>
            <person name="Peters L."/>
            <person name="Mikhailova N."/>
            <person name="Teshima H."/>
            <person name="Detter J.C."/>
            <person name="Han C."/>
            <person name="Tapia R."/>
            <person name="Land M."/>
            <person name="Hauser L."/>
            <person name="Kyrpides N."/>
            <person name="Ivanova N."/>
            <person name="Pagani I."/>
            <person name="Brambilla E.-M."/>
            <person name="Klenk H.-P."/>
            <person name="Woyke T."/>
        </authorList>
    </citation>
    <scope>NUCLEOTIDE SEQUENCE [LARGE SCALE GENOMIC DNA]</scope>
    <source>
        <strain evidence="2 3">XJ-54</strain>
    </source>
</reference>
<dbReference type="Pfam" id="PF13560">
    <property type="entry name" value="HTH_31"/>
    <property type="match status" value="1"/>
</dbReference>
<dbReference type="OrthoDB" id="3865941at2"/>
<dbReference type="SMART" id="SM00530">
    <property type="entry name" value="HTH_XRE"/>
    <property type="match status" value="1"/>
</dbReference>